<dbReference type="PANTHER" id="PTHR13696">
    <property type="entry name" value="P-LOOP CONTAINING NUCLEOSIDE TRIPHOSPHATE HYDROLASE"/>
    <property type="match status" value="1"/>
</dbReference>
<dbReference type="InterPro" id="IPR050678">
    <property type="entry name" value="DNA_Partitioning_ATPase"/>
</dbReference>
<dbReference type="EMBL" id="CP106984">
    <property type="protein sequence ID" value="UYF97363.1"/>
    <property type="molecule type" value="Genomic_DNA"/>
</dbReference>
<protein>
    <submittedName>
        <fullName evidence="2">ParA family protein</fullName>
    </submittedName>
</protein>
<gene>
    <name evidence="2" type="ORF">OCS65_29370</name>
</gene>
<name>A0AA46P5G0_9NOCA</name>
<reference evidence="2" key="1">
    <citation type="submission" date="2022-09" db="EMBL/GenBank/DDBJ databases">
        <title>The genome sequence of Rhodococcus aetherivorans N1.</title>
        <authorList>
            <person name="Jiang W."/>
        </authorList>
    </citation>
    <scope>NUCLEOTIDE SEQUENCE</scope>
    <source>
        <strain evidence="2">N1</strain>
        <plasmid evidence="2">pN1</plasmid>
    </source>
</reference>
<dbReference type="Proteomes" id="UP001163947">
    <property type="component" value="Plasmid pN1"/>
</dbReference>
<sequence>MAVHVMLNQKGGVGKSTLTMNLAAVKADVLTAVTAGADDDVQSPVAAISVDPQGSAVWWASRVEELPFLIDQVHDNLDVLRNLDKLPGIKHVYVDTPGWIDLSGADDGTDVLGTGSSTDALRAVLEVADLVIVPIEPEPLCFDPTARTIKQVIEPLGKKFIVVVNNWDPRDGKVDLEQTREFVQANGWPLARTVVRHYKVHTRAAAEGRVVTEYEANRVSLQAREDFYKLSLELADGGR</sequence>
<dbReference type="AlphaFoldDB" id="A0AA46P5G0"/>
<evidence type="ECO:0000259" key="1">
    <source>
        <dbReference type="Pfam" id="PF01656"/>
    </source>
</evidence>
<dbReference type="Gene3D" id="3.40.50.300">
    <property type="entry name" value="P-loop containing nucleotide triphosphate hydrolases"/>
    <property type="match status" value="1"/>
</dbReference>
<dbReference type="SUPFAM" id="SSF52540">
    <property type="entry name" value="P-loop containing nucleoside triphosphate hydrolases"/>
    <property type="match status" value="1"/>
</dbReference>
<evidence type="ECO:0000313" key="2">
    <source>
        <dbReference type="EMBL" id="UYF97363.1"/>
    </source>
</evidence>
<evidence type="ECO:0000313" key="3">
    <source>
        <dbReference type="Proteomes" id="UP001163947"/>
    </source>
</evidence>
<accession>A0AA46P5G0</accession>
<dbReference type="InterPro" id="IPR027417">
    <property type="entry name" value="P-loop_NTPase"/>
</dbReference>
<dbReference type="PANTHER" id="PTHR13696:SF99">
    <property type="entry name" value="COBYRINIC ACID AC-DIAMIDE SYNTHASE"/>
    <property type="match status" value="1"/>
</dbReference>
<proteinExistence type="predicted"/>
<keyword evidence="2" id="KW-0614">Plasmid</keyword>
<dbReference type="Pfam" id="PF01656">
    <property type="entry name" value="CbiA"/>
    <property type="match status" value="1"/>
</dbReference>
<dbReference type="CDD" id="cd02042">
    <property type="entry name" value="ParAB_family"/>
    <property type="match status" value="1"/>
</dbReference>
<geneLocation type="plasmid" evidence="2 3">
    <name>pN1</name>
</geneLocation>
<organism evidence="2 3">
    <name type="scientific">Rhodococcus aetherivorans</name>
    <dbReference type="NCBI Taxonomy" id="191292"/>
    <lineage>
        <taxon>Bacteria</taxon>
        <taxon>Bacillati</taxon>
        <taxon>Actinomycetota</taxon>
        <taxon>Actinomycetes</taxon>
        <taxon>Mycobacteriales</taxon>
        <taxon>Nocardiaceae</taxon>
        <taxon>Rhodococcus</taxon>
    </lineage>
</organism>
<dbReference type="InterPro" id="IPR002586">
    <property type="entry name" value="CobQ/CobB/MinD/ParA_Nub-bd_dom"/>
</dbReference>
<feature type="domain" description="CobQ/CobB/MinD/ParA nucleotide binding" evidence="1">
    <location>
        <begin position="6"/>
        <end position="201"/>
    </location>
</feature>
<dbReference type="PIRSF" id="PIRSF009320">
    <property type="entry name" value="Nuc_binding_HP_1000"/>
    <property type="match status" value="1"/>
</dbReference>